<dbReference type="InterPro" id="IPR006164">
    <property type="entry name" value="DNA_bd_Ku70/Ku80"/>
</dbReference>
<sequence length="291" mass="33483">MWRGAISFGLVNIGVRLYAATADHDYQFHQVHRQDHGRIHHKRVCEECGREIDYDDIVKGYETSDGELVVLDSQDLRKLPIRTDRAIDLLECVPAEQVDPTYFQKTYYLEPEKSARRPYVLLREALRRTDLLAVVKITMRQRETLATIRPAGDVLVLHTMLWPDEIRRPDFDFLTDDAGDTEVSKQEIDMATSLVENMTEDFDPTEFTDDYQRALAELIDAKTKGTKPPRKRPEPADEGEVVDLMGALERSVDQARTSRTSRRKTTASASRRRSSSNREKTGSRDKTRKRA</sequence>
<keyword evidence="3" id="KW-0227">DNA damage</keyword>
<organism evidence="6 7">
    <name type="scientific">Saccharopolyspora erythraea</name>
    <name type="common">Streptomyces erythraeus</name>
    <dbReference type="NCBI Taxonomy" id="1836"/>
    <lineage>
        <taxon>Bacteria</taxon>
        <taxon>Bacillati</taxon>
        <taxon>Actinomycetota</taxon>
        <taxon>Actinomycetes</taxon>
        <taxon>Pseudonocardiales</taxon>
        <taxon>Pseudonocardiaceae</taxon>
        <taxon>Saccharopolyspora</taxon>
    </lineage>
</organism>
<dbReference type="Proteomes" id="UP001500729">
    <property type="component" value="Unassembled WGS sequence"/>
</dbReference>
<dbReference type="PANTHER" id="PTHR41251">
    <property type="entry name" value="NON-HOMOLOGOUS END JOINING PROTEIN KU"/>
    <property type="match status" value="1"/>
</dbReference>
<comment type="function">
    <text evidence="3">With LigD forms a non-homologous end joining (NHEJ) DNA repair enzyme, which repairs dsDNA breaks with reduced fidelity. Binds linear dsDNA with 5'- and 3'- overhangs but not closed circular dsDNA nor ssDNA. Recruits and stimulates the ligase activity of LigD.</text>
</comment>
<dbReference type="Gene3D" id="2.40.290.10">
    <property type="match status" value="1"/>
</dbReference>
<dbReference type="Pfam" id="PF02735">
    <property type="entry name" value="Ku"/>
    <property type="match status" value="1"/>
</dbReference>
<proteinExistence type="inferred from homology"/>
<feature type="region of interest" description="Disordered" evidence="4">
    <location>
        <begin position="219"/>
        <end position="291"/>
    </location>
</feature>
<keyword evidence="2 3" id="KW-0233">DNA recombination</keyword>
<evidence type="ECO:0000256" key="1">
    <source>
        <dbReference type="ARBA" id="ARBA00023125"/>
    </source>
</evidence>
<evidence type="ECO:0000256" key="2">
    <source>
        <dbReference type="ARBA" id="ARBA00023172"/>
    </source>
</evidence>
<comment type="similarity">
    <text evidence="3">Belongs to the prokaryotic Ku family.</text>
</comment>
<protein>
    <recommendedName>
        <fullName evidence="3">Non-homologous end joining protein Ku</fullName>
    </recommendedName>
</protein>
<feature type="compositionally biased region" description="Basic residues" evidence="4">
    <location>
        <begin position="259"/>
        <end position="275"/>
    </location>
</feature>
<accession>A0ABP3MGT3</accession>
<feature type="domain" description="Ku" evidence="5">
    <location>
        <begin position="49"/>
        <end position="177"/>
    </location>
</feature>
<evidence type="ECO:0000256" key="4">
    <source>
        <dbReference type="SAM" id="MobiDB-lite"/>
    </source>
</evidence>
<dbReference type="InterPro" id="IPR009187">
    <property type="entry name" value="Prok_Ku"/>
</dbReference>
<dbReference type="PANTHER" id="PTHR41251:SF1">
    <property type="entry name" value="NON-HOMOLOGOUS END JOINING PROTEIN KU"/>
    <property type="match status" value="1"/>
</dbReference>
<dbReference type="EMBL" id="BAAAGS010000009">
    <property type="protein sequence ID" value="GAA0520176.1"/>
    <property type="molecule type" value="Genomic_DNA"/>
</dbReference>
<evidence type="ECO:0000256" key="3">
    <source>
        <dbReference type="HAMAP-Rule" id="MF_01875"/>
    </source>
</evidence>
<comment type="caution">
    <text evidence="6">The sequence shown here is derived from an EMBL/GenBank/DDBJ whole genome shotgun (WGS) entry which is preliminary data.</text>
</comment>
<dbReference type="PIRSF" id="PIRSF006493">
    <property type="entry name" value="Prok_Ku"/>
    <property type="match status" value="1"/>
</dbReference>
<comment type="subunit">
    <text evidence="3">Homodimer. Interacts with LigD.</text>
</comment>
<keyword evidence="3" id="KW-0234">DNA repair</keyword>
<keyword evidence="7" id="KW-1185">Reference proteome</keyword>
<evidence type="ECO:0000313" key="7">
    <source>
        <dbReference type="Proteomes" id="UP001500729"/>
    </source>
</evidence>
<dbReference type="SUPFAM" id="SSF100939">
    <property type="entry name" value="SPOC domain-like"/>
    <property type="match status" value="1"/>
</dbReference>
<feature type="compositionally biased region" description="Basic and acidic residues" evidence="4">
    <location>
        <begin position="276"/>
        <end position="285"/>
    </location>
</feature>
<keyword evidence="1 3" id="KW-0238">DNA-binding</keyword>
<evidence type="ECO:0000313" key="6">
    <source>
        <dbReference type="EMBL" id="GAA0520176.1"/>
    </source>
</evidence>
<evidence type="ECO:0000259" key="5">
    <source>
        <dbReference type="SMART" id="SM00559"/>
    </source>
</evidence>
<dbReference type="NCBIfam" id="TIGR02772">
    <property type="entry name" value="Ku_bact"/>
    <property type="match status" value="1"/>
</dbReference>
<dbReference type="CDD" id="cd00789">
    <property type="entry name" value="KU_like"/>
    <property type="match status" value="1"/>
</dbReference>
<gene>
    <name evidence="3" type="primary">ku</name>
    <name evidence="6" type="ORF">GCM10009533_19140</name>
</gene>
<name>A0ABP3MGT3_SACER</name>
<reference evidence="7" key="1">
    <citation type="journal article" date="2019" name="Int. J. Syst. Evol. Microbiol.">
        <title>The Global Catalogue of Microorganisms (GCM) 10K type strain sequencing project: providing services to taxonomists for standard genome sequencing and annotation.</title>
        <authorList>
            <consortium name="The Broad Institute Genomics Platform"/>
            <consortium name="The Broad Institute Genome Sequencing Center for Infectious Disease"/>
            <person name="Wu L."/>
            <person name="Ma J."/>
        </authorList>
    </citation>
    <scope>NUCLEOTIDE SEQUENCE [LARGE SCALE GENOMIC DNA]</scope>
    <source>
        <strain evidence="7">JCM 10303</strain>
    </source>
</reference>
<dbReference type="InterPro" id="IPR016194">
    <property type="entry name" value="SPOC-like_C_dom_sf"/>
</dbReference>
<dbReference type="SMART" id="SM00559">
    <property type="entry name" value="Ku78"/>
    <property type="match status" value="1"/>
</dbReference>
<dbReference type="HAMAP" id="MF_01875">
    <property type="entry name" value="Prokaryotic_Ku"/>
    <property type="match status" value="1"/>
</dbReference>